<dbReference type="EMBL" id="JAEFBJ010000007">
    <property type="protein sequence ID" value="KAG7590176.1"/>
    <property type="molecule type" value="Genomic_DNA"/>
</dbReference>
<dbReference type="AlphaFoldDB" id="A0A8T2BW21"/>
<name>A0A8T2BW21_ARASU</name>
<evidence type="ECO:0000256" key="2">
    <source>
        <dbReference type="SAM" id="SignalP"/>
    </source>
</evidence>
<keyword evidence="2" id="KW-0732">Signal</keyword>
<dbReference type="Pfam" id="PF03004">
    <property type="entry name" value="Transposase_24"/>
    <property type="match status" value="1"/>
</dbReference>
<evidence type="ECO:0000313" key="3">
    <source>
        <dbReference type="EMBL" id="KAG7590176.1"/>
    </source>
</evidence>
<feature type="signal peptide" evidence="2">
    <location>
        <begin position="1"/>
        <end position="22"/>
    </location>
</feature>
<dbReference type="Proteomes" id="UP000694251">
    <property type="component" value="Chromosome 7"/>
</dbReference>
<dbReference type="Pfam" id="PF00314">
    <property type="entry name" value="Thaumatin"/>
    <property type="match status" value="1"/>
</dbReference>
<dbReference type="InterPro" id="IPR004252">
    <property type="entry name" value="Probable_transposase_24"/>
</dbReference>
<keyword evidence="1" id="KW-0175">Coiled coil</keyword>
<dbReference type="InterPro" id="IPR001938">
    <property type="entry name" value="Thaumatin"/>
</dbReference>
<dbReference type="PROSITE" id="PS51367">
    <property type="entry name" value="THAUMATIN_2"/>
    <property type="match status" value="1"/>
</dbReference>
<dbReference type="OrthoDB" id="430315at2759"/>
<dbReference type="PANTHER" id="PTHR31048">
    <property type="entry name" value="OS03G0233200 PROTEIN"/>
    <property type="match status" value="1"/>
</dbReference>
<feature type="coiled-coil region" evidence="1">
    <location>
        <begin position="234"/>
        <end position="261"/>
    </location>
</feature>
<evidence type="ECO:0000313" key="4">
    <source>
        <dbReference type="Proteomes" id="UP000694251"/>
    </source>
</evidence>
<evidence type="ECO:0000256" key="1">
    <source>
        <dbReference type="SAM" id="Coils"/>
    </source>
</evidence>
<sequence length="279" mass="30467">MANYSSIHILFLVFITSGIAVSATVFTLQNSCPYTVWPGILSGNDNTLGDGGFPLTPGASVQLTAPAGWSGRFWARTGCNFDASGHGNCVTRDCGGTKYEWDASIEDLVKANFDHLAATRLKGMVSFAKSKGKQPEWILSEHWRVMLDYWMTSKAKEKSEKARSSRLFSRDGLGAHRHRVGSRSYAKVQDVLIVGMSKQGRVFGLGSLQNGVSMLLVLDGSSVSSQSQPIEEGVGTLAHRVEELENELRKSRDENLLLEKRIQTIEDIYISTSSSGVAT</sequence>
<comment type="caution">
    <text evidence="3">The sequence shown here is derived from an EMBL/GenBank/DDBJ whole genome shotgun (WGS) entry which is preliminary data.</text>
</comment>
<protein>
    <submittedName>
        <fullName evidence="3">Osmotin/thaumatin-like superfamily</fullName>
    </submittedName>
</protein>
<feature type="chain" id="PRO_5035825872" evidence="2">
    <location>
        <begin position="23"/>
        <end position="279"/>
    </location>
</feature>
<proteinExistence type="predicted"/>
<reference evidence="3 4" key="1">
    <citation type="submission" date="2020-12" db="EMBL/GenBank/DDBJ databases">
        <title>Concerted genomic and epigenomic changes stabilize Arabidopsis allopolyploids.</title>
        <authorList>
            <person name="Chen Z."/>
        </authorList>
    </citation>
    <scope>NUCLEOTIDE SEQUENCE [LARGE SCALE GENOMIC DNA]</scope>
    <source>
        <strain evidence="3">As9502</strain>
        <tissue evidence="3">Leaf</tissue>
    </source>
</reference>
<keyword evidence="4" id="KW-1185">Reference proteome</keyword>
<dbReference type="SMART" id="SM00205">
    <property type="entry name" value="THN"/>
    <property type="match status" value="1"/>
</dbReference>
<gene>
    <name evidence="3" type="ORF">ISN44_As07g023650</name>
</gene>
<accession>A0A8T2BW21</accession>
<organism evidence="3 4">
    <name type="scientific">Arabidopsis suecica</name>
    <name type="common">Swedish thale-cress</name>
    <name type="synonym">Cardaminopsis suecica</name>
    <dbReference type="NCBI Taxonomy" id="45249"/>
    <lineage>
        <taxon>Eukaryota</taxon>
        <taxon>Viridiplantae</taxon>
        <taxon>Streptophyta</taxon>
        <taxon>Embryophyta</taxon>
        <taxon>Tracheophyta</taxon>
        <taxon>Spermatophyta</taxon>
        <taxon>Magnoliopsida</taxon>
        <taxon>eudicotyledons</taxon>
        <taxon>Gunneridae</taxon>
        <taxon>Pentapetalae</taxon>
        <taxon>rosids</taxon>
        <taxon>malvids</taxon>
        <taxon>Brassicales</taxon>
        <taxon>Brassicaceae</taxon>
        <taxon>Camelineae</taxon>
        <taxon>Arabidopsis</taxon>
    </lineage>
</organism>